<evidence type="ECO:0000256" key="1">
    <source>
        <dbReference type="ARBA" id="ARBA00004651"/>
    </source>
</evidence>
<feature type="transmembrane region" description="Helical" evidence="6">
    <location>
        <begin position="217"/>
        <end position="242"/>
    </location>
</feature>
<gene>
    <name evidence="8" type="ordered locus">Caur_3901</name>
</gene>
<dbReference type="GO" id="GO:0055085">
    <property type="term" value="P:transmembrane transport"/>
    <property type="evidence" value="ECO:0000318"/>
    <property type="project" value="GO_Central"/>
</dbReference>
<evidence type="ECO:0000259" key="7">
    <source>
        <dbReference type="PROSITE" id="PS50850"/>
    </source>
</evidence>
<keyword evidence="4 6" id="KW-1133">Transmembrane helix</keyword>
<dbReference type="RefSeq" id="WP_012259731.1">
    <property type="nucleotide sequence ID" value="NC_010175.1"/>
</dbReference>
<feature type="transmembrane region" description="Helical" evidence="6">
    <location>
        <begin position="254"/>
        <end position="276"/>
    </location>
</feature>
<dbReference type="Proteomes" id="UP000002008">
    <property type="component" value="Chromosome"/>
</dbReference>
<keyword evidence="5 6" id="KW-0472">Membrane</keyword>
<dbReference type="PROSITE" id="PS50850">
    <property type="entry name" value="MFS"/>
    <property type="match status" value="1"/>
</dbReference>
<dbReference type="GO" id="GO:0022857">
    <property type="term" value="F:transmembrane transporter activity"/>
    <property type="evidence" value="ECO:0000318"/>
    <property type="project" value="GO_Central"/>
</dbReference>
<sequence length="396" mass="41851">MITGTTTNLQTLSWFHVAMLVWMRWLISLVFRLVYPLLTFLAASFAVDLSTASLLITVQVAASLLSPLGGVLSDRFGDRIVILWGGIIFVLGVAVCGVSSSFGLFLSGYALVGLAVAIAMPALQSYVSARSHYSQRARLLGVLELSWALSALLGIPLVTWVAEQFGLAMVFAGLTVVGIATVALMTMLPNDERIHYTQFGGDTSAGVNPIQIVLKPVILAALSFIFVQMAAVELIFVSYAGWLEYTFGATTTELGLVFGLLGVVELIGSLAATLFTDRIGKRRAVLGGFALVGVWLLLLPQSTSWLTFLILLLAFDLCFEFAIVSTFPLISGLSAQGRGTVLAAMTASIGGGRILGSLVAPWLSVTAGYAVNSTLAGILVLCGVGFGIIAMREGRA</sequence>
<evidence type="ECO:0000313" key="8">
    <source>
        <dbReference type="EMBL" id="ABY37078.1"/>
    </source>
</evidence>
<feature type="transmembrane region" description="Helical" evidence="6">
    <location>
        <begin position="342"/>
        <end position="363"/>
    </location>
</feature>
<keyword evidence="3 6" id="KW-0812">Transmembrane</keyword>
<feature type="transmembrane region" description="Helical" evidence="6">
    <location>
        <begin position="167"/>
        <end position="188"/>
    </location>
</feature>
<feature type="transmembrane region" description="Helical" evidence="6">
    <location>
        <begin position="108"/>
        <end position="127"/>
    </location>
</feature>
<evidence type="ECO:0000256" key="4">
    <source>
        <dbReference type="ARBA" id="ARBA00022989"/>
    </source>
</evidence>
<accession>A9WDF9</accession>
<keyword evidence="9" id="KW-1185">Reference proteome</keyword>
<evidence type="ECO:0000256" key="2">
    <source>
        <dbReference type="ARBA" id="ARBA00022475"/>
    </source>
</evidence>
<feature type="domain" description="Major facilitator superfamily (MFS) profile" evidence="7">
    <location>
        <begin position="1"/>
        <end position="395"/>
    </location>
</feature>
<evidence type="ECO:0000313" key="9">
    <source>
        <dbReference type="Proteomes" id="UP000002008"/>
    </source>
</evidence>
<dbReference type="EMBL" id="CP000909">
    <property type="protein sequence ID" value="ABY37078.1"/>
    <property type="molecule type" value="Genomic_DNA"/>
</dbReference>
<dbReference type="AlphaFoldDB" id="A9WDF9"/>
<feature type="transmembrane region" description="Helical" evidence="6">
    <location>
        <begin position="369"/>
        <end position="391"/>
    </location>
</feature>
<dbReference type="PANTHER" id="PTHR43124">
    <property type="entry name" value="PURINE EFFLUX PUMP PBUE"/>
    <property type="match status" value="1"/>
</dbReference>
<dbReference type="STRING" id="324602.Caur_3901"/>
<keyword evidence="2" id="KW-1003">Cell membrane</keyword>
<dbReference type="Pfam" id="PF07690">
    <property type="entry name" value="MFS_1"/>
    <property type="match status" value="1"/>
</dbReference>
<proteinExistence type="predicted"/>
<comment type="subcellular location">
    <subcellularLocation>
        <location evidence="1">Cell membrane</location>
        <topology evidence="1">Multi-pass membrane protein</topology>
    </subcellularLocation>
</comment>
<organism evidence="8 9">
    <name type="scientific">Chloroflexus aurantiacus (strain ATCC 29366 / DSM 635 / J-10-fl)</name>
    <dbReference type="NCBI Taxonomy" id="324602"/>
    <lineage>
        <taxon>Bacteria</taxon>
        <taxon>Bacillati</taxon>
        <taxon>Chloroflexota</taxon>
        <taxon>Chloroflexia</taxon>
        <taxon>Chloroflexales</taxon>
        <taxon>Chloroflexineae</taxon>
        <taxon>Chloroflexaceae</taxon>
        <taxon>Chloroflexus</taxon>
    </lineage>
</organism>
<dbReference type="HOGENOM" id="CLU_001265_61_5_0"/>
<evidence type="ECO:0000256" key="3">
    <source>
        <dbReference type="ARBA" id="ARBA00022692"/>
    </source>
</evidence>
<dbReference type="InterPro" id="IPR020846">
    <property type="entry name" value="MFS_dom"/>
</dbReference>
<dbReference type="InterPro" id="IPR011701">
    <property type="entry name" value="MFS"/>
</dbReference>
<feature type="transmembrane region" description="Helical" evidence="6">
    <location>
        <begin position="283"/>
        <end position="299"/>
    </location>
</feature>
<evidence type="ECO:0000256" key="6">
    <source>
        <dbReference type="SAM" id="Phobius"/>
    </source>
</evidence>
<dbReference type="Gene3D" id="1.20.1250.20">
    <property type="entry name" value="MFS general substrate transporter like domains"/>
    <property type="match status" value="2"/>
</dbReference>
<dbReference type="PANTHER" id="PTHR43124:SF3">
    <property type="entry name" value="CHLORAMPHENICOL EFFLUX PUMP RV0191"/>
    <property type="match status" value="1"/>
</dbReference>
<feature type="transmembrane region" description="Helical" evidence="6">
    <location>
        <begin position="139"/>
        <end position="161"/>
    </location>
</feature>
<dbReference type="eggNOG" id="COG2814">
    <property type="taxonomic scope" value="Bacteria"/>
</dbReference>
<dbReference type="InterPro" id="IPR050189">
    <property type="entry name" value="MFS_Efflux_Transporters"/>
</dbReference>
<dbReference type="EnsemblBacteria" id="ABY37078">
    <property type="protein sequence ID" value="ABY37078"/>
    <property type="gene ID" value="Caur_3901"/>
</dbReference>
<feature type="transmembrane region" description="Helical" evidence="6">
    <location>
        <begin position="80"/>
        <end position="102"/>
    </location>
</feature>
<dbReference type="GO" id="GO:0005886">
    <property type="term" value="C:plasma membrane"/>
    <property type="evidence" value="ECO:0000318"/>
    <property type="project" value="GO_Central"/>
</dbReference>
<protein>
    <submittedName>
        <fullName evidence="8">Major facilitator superfamily MFS_1</fullName>
    </submittedName>
</protein>
<dbReference type="PATRIC" id="fig|324602.8.peg.4376"/>
<reference evidence="9" key="1">
    <citation type="journal article" date="2011" name="BMC Genomics">
        <title>Complete genome sequence of the filamentous anoxygenic phototrophic bacterium Chloroflexus aurantiacus.</title>
        <authorList>
            <person name="Tang K.H."/>
            <person name="Barry K."/>
            <person name="Chertkov O."/>
            <person name="Dalin E."/>
            <person name="Han C.S."/>
            <person name="Hauser L.J."/>
            <person name="Honchak B.M."/>
            <person name="Karbach L.E."/>
            <person name="Land M.L."/>
            <person name="Lapidus A."/>
            <person name="Larimer F.W."/>
            <person name="Mikhailova N."/>
            <person name="Pitluck S."/>
            <person name="Pierson B.K."/>
            <person name="Blankenship R.E."/>
        </authorList>
    </citation>
    <scope>NUCLEOTIDE SEQUENCE [LARGE SCALE GENOMIC DNA]</scope>
    <source>
        <strain evidence="9">ATCC 29366 / DSM 635 / J-10-fl</strain>
    </source>
</reference>
<dbReference type="SUPFAM" id="SSF103473">
    <property type="entry name" value="MFS general substrate transporter"/>
    <property type="match status" value="1"/>
</dbReference>
<feature type="transmembrane region" description="Helical" evidence="6">
    <location>
        <begin position="41"/>
        <end position="68"/>
    </location>
</feature>
<feature type="transmembrane region" description="Helical" evidence="6">
    <location>
        <begin position="305"/>
        <end position="330"/>
    </location>
</feature>
<name>A9WDF9_CHLAA</name>
<evidence type="ECO:0000256" key="5">
    <source>
        <dbReference type="ARBA" id="ARBA00023136"/>
    </source>
</evidence>
<dbReference type="InParanoid" id="A9WDF9"/>
<dbReference type="InterPro" id="IPR036259">
    <property type="entry name" value="MFS_trans_sf"/>
</dbReference>
<dbReference type="KEGG" id="cau:Caur_3901"/>